<name>A0A897NAN8_9EURY</name>
<dbReference type="InterPro" id="IPR044838">
    <property type="entry name" value="EGY1-like"/>
</dbReference>
<evidence type="ECO:0000256" key="7">
    <source>
        <dbReference type="ARBA" id="ARBA00023136"/>
    </source>
</evidence>
<feature type="transmembrane region" description="Helical" evidence="9">
    <location>
        <begin position="304"/>
        <end position="322"/>
    </location>
</feature>
<feature type="transmembrane region" description="Helical" evidence="9">
    <location>
        <begin position="262"/>
        <end position="283"/>
    </location>
</feature>
<dbReference type="CDD" id="cd06160">
    <property type="entry name" value="S2P-M50_like_2"/>
    <property type="match status" value="1"/>
</dbReference>
<organism evidence="11 12">
    <name type="scientific">Halapricum desulfuricans</name>
    <dbReference type="NCBI Taxonomy" id="2841257"/>
    <lineage>
        <taxon>Archaea</taxon>
        <taxon>Methanobacteriati</taxon>
        <taxon>Methanobacteriota</taxon>
        <taxon>Stenosarchaea group</taxon>
        <taxon>Halobacteria</taxon>
        <taxon>Halobacteriales</taxon>
        <taxon>Haloarculaceae</taxon>
        <taxon>Halapricum</taxon>
    </lineage>
</organism>
<dbReference type="GO" id="GO:0008233">
    <property type="term" value="F:peptidase activity"/>
    <property type="evidence" value="ECO:0007669"/>
    <property type="project" value="UniProtKB-KW"/>
</dbReference>
<dbReference type="GO" id="GO:0006508">
    <property type="term" value="P:proteolysis"/>
    <property type="evidence" value="ECO:0007669"/>
    <property type="project" value="UniProtKB-KW"/>
</dbReference>
<evidence type="ECO:0000256" key="2">
    <source>
        <dbReference type="ARBA" id="ARBA00022670"/>
    </source>
</evidence>
<evidence type="ECO:0000256" key="8">
    <source>
        <dbReference type="SAM" id="MobiDB-lite"/>
    </source>
</evidence>
<comment type="subcellular location">
    <subcellularLocation>
        <location evidence="1">Membrane</location>
        <topology evidence="1">Multi-pass membrane protein</topology>
    </subcellularLocation>
</comment>
<feature type="transmembrane region" description="Helical" evidence="9">
    <location>
        <begin position="101"/>
        <end position="122"/>
    </location>
</feature>
<keyword evidence="3 9" id="KW-0812">Transmembrane</keyword>
<sequence length="383" mass="41006">MSGRRETGICGSGPYVPPMSDRPEEYPRPEALSHTFYVYEVDRGDGEIRYYGEPLTPKASVVDRVAPLFRDRGYRVTLRYETGEHVLVAQKRSVGVDGIPWVNVALFAATILTTLVAGAQWYDIPLTGNPIAIAGAWPFTVAVLGVLGVHEFGHYALSRRHDVQATLPYFIPLPNVLGTLGAVIRMKDHLPSRTALFDIGVAGPLAGLVATVAVTAVGVSLPPIEVGSDALIRQVELGYPPLIQAIAFALGEPLVYEDPSLMVNPVVLGGWVGAFVTFLNLLPVGQLDGAHVARALIGDRLDRLQMAVPAVLFSIAGWHLVFGDSRAITLWIVWGVLALVLSRVGGARPIDQSGVDRTRKAIGVLTLVAGLLCFTPAPIVFAG</sequence>
<keyword evidence="2 11" id="KW-0645">Protease</keyword>
<evidence type="ECO:0000256" key="5">
    <source>
        <dbReference type="ARBA" id="ARBA00022946"/>
    </source>
</evidence>
<evidence type="ECO:0000313" key="11">
    <source>
        <dbReference type="EMBL" id="QSG09461.1"/>
    </source>
</evidence>
<dbReference type="Pfam" id="PF02163">
    <property type="entry name" value="Peptidase_M50"/>
    <property type="match status" value="1"/>
</dbReference>
<evidence type="ECO:0000256" key="4">
    <source>
        <dbReference type="ARBA" id="ARBA00022801"/>
    </source>
</evidence>
<evidence type="ECO:0000259" key="10">
    <source>
        <dbReference type="Pfam" id="PF02163"/>
    </source>
</evidence>
<gene>
    <name evidence="11" type="primary">rseP2</name>
    <name evidence="11" type="ORF">HSR122_2077</name>
</gene>
<dbReference type="AlphaFoldDB" id="A0A897NAN8"/>
<keyword evidence="7 9" id="KW-0472">Membrane</keyword>
<feature type="transmembrane region" description="Helical" evidence="9">
    <location>
        <begin position="195"/>
        <end position="219"/>
    </location>
</feature>
<feature type="domain" description="Peptidase M50" evidence="10">
    <location>
        <begin position="139"/>
        <end position="301"/>
    </location>
</feature>
<feature type="region of interest" description="Disordered" evidence="8">
    <location>
        <begin position="1"/>
        <end position="24"/>
    </location>
</feature>
<feature type="transmembrane region" description="Helical" evidence="9">
    <location>
        <begin position="128"/>
        <end position="150"/>
    </location>
</feature>
<evidence type="ECO:0000256" key="6">
    <source>
        <dbReference type="ARBA" id="ARBA00022989"/>
    </source>
</evidence>
<reference evidence="11 12" key="1">
    <citation type="submission" date="2020-11" db="EMBL/GenBank/DDBJ databases">
        <title>Carbohydrate-dependent, anaerobic sulfur respiration: A novel catabolism in halophilic archaea.</title>
        <authorList>
            <person name="Sorokin D.Y."/>
            <person name="Messina E."/>
            <person name="Smedile F."/>
            <person name="La Cono V."/>
            <person name="Hallsworth J.E."/>
            <person name="Yakimov M.M."/>
        </authorList>
    </citation>
    <scope>NUCLEOTIDE SEQUENCE [LARGE SCALE GENOMIC DNA]</scope>
    <source>
        <strain evidence="11 12">HSR12-2</strain>
    </source>
</reference>
<keyword evidence="6 9" id="KW-1133">Transmembrane helix</keyword>
<protein>
    <submittedName>
        <fullName evidence="11">Membrane-associated protease RseP, regulator of RpoE activity in bacteria</fullName>
    </submittedName>
</protein>
<dbReference type="GO" id="GO:0016020">
    <property type="term" value="C:membrane"/>
    <property type="evidence" value="ECO:0007669"/>
    <property type="project" value="UniProtKB-SubCell"/>
</dbReference>
<feature type="transmembrane region" description="Helical" evidence="9">
    <location>
        <begin position="362"/>
        <end position="381"/>
    </location>
</feature>
<accession>A0A897NAN8</accession>
<evidence type="ECO:0000313" key="12">
    <source>
        <dbReference type="Proteomes" id="UP000662973"/>
    </source>
</evidence>
<feature type="transmembrane region" description="Helical" evidence="9">
    <location>
        <begin position="328"/>
        <end position="350"/>
    </location>
</feature>
<keyword evidence="5" id="KW-0809">Transit peptide</keyword>
<keyword evidence="4" id="KW-0378">Hydrolase</keyword>
<dbReference type="Proteomes" id="UP000662973">
    <property type="component" value="Chromosome"/>
</dbReference>
<dbReference type="EMBL" id="CP064788">
    <property type="protein sequence ID" value="QSG09461.1"/>
    <property type="molecule type" value="Genomic_DNA"/>
</dbReference>
<evidence type="ECO:0000256" key="1">
    <source>
        <dbReference type="ARBA" id="ARBA00004141"/>
    </source>
</evidence>
<dbReference type="InterPro" id="IPR008915">
    <property type="entry name" value="Peptidase_M50"/>
</dbReference>
<proteinExistence type="predicted"/>
<dbReference type="PANTHER" id="PTHR31412:SF0">
    <property type="entry name" value="ZINC METALLOPROTEASE EGY1, CHLOROPLASTIC-RELATED"/>
    <property type="match status" value="1"/>
</dbReference>
<dbReference type="KEGG" id="hds:HSR122_2077"/>
<evidence type="ECO:0000256" key="3">
    <source>
        <dbReference type="ARBA" id="ARBA00022692"/>
    </source>
</evidence>
<evidence type="ECO:0000256" key="9">
    <source>
        <dbReference type="SAM" id="Phobius"/>
    </source>
</evidence>
<dbReference type="PANTHER" id="PTHR31412">
    <property type="entry name" value="ZINC METALLOPROTEASE EGY1"/>
    <property type="match status" value="1"/>
</dbReference>
<keyword evidence="12" id="KW-1185">Reference proteome</keyword>